<dbReference type="Gene3D" id="3.40.50.720">
    <property type="entry name" value="NAD(P)-binding Rossmann-like Domain"/>
    <property type="match status" value="1"/>
</dbReference>
<protein>
    <submittedName>
        <fullName evidence="2">SDR family oxidoreductase</fullName>
    </submittedName>
</protein>
<dbReference type="EMBL" id="JAGGJA010000003">
    <property type="protein sequence ID" value="MCW9706345.1"/>
    <property type="molecule type" value="Genomic_DNA"/>
</dbReference>
<keyword evidence="3" id="KW-1185">Reference proteome</keyword>
<organism evidence="2 3">
    <name type="scientific">Fodinibius salsisoli</name>
    <dbReference type="NCBI Taxonomy" id="2820877"/>
    <lineage>
        <taxon>Bacteria</taxon>
        <taxon>Pseudomonadati</taxon>
        <taxon>Balneolota</taxon>
        <taxon>Balneolia</taxon>
        <taxon>Balneolales</taxon>
        <taxon>Balneolaceae</taxon>
        <taxon>Fodinibius</taxon>
    </lineage>
</organism>
<proteinExistence type="predicted"/>
<dbReference type="CDD" id="cd05243">
    <property type="entry name" value="SDR_a5"/>
    <property type="match status" value="1"/>
</dbReference>
<dbReference type="Pfam" id="PF13460">
    <property type="entry name" value="NAD_binding_10"/>
    <property type="match status" value="1"/>
</dbReference>
<accession>A0ABT3PKF6</accession>
<comment type="caution">
    <text evidence="2">The sequence shown here is derived from an EMBL/GenBank/DDBJ whole genome shotgun (WGS) entry which is preliminary data.</text>
</comment>
<dbReference type="PANTHER" id="PTHR15020:SF50">
    <property type="entry name" value="UPF0659 PROTEIN YMR090W"/>
    <property type="match status" value="1"/>
</dbReference>
<name>A0ABT3PKF6_9BACT</name>
<dbReference type="PANTHER" id="PTHR15020">
    <property type="entry name" value="FLAVIN REDUCTASE-RELATED"/>
    <property type="match status" value="1"/>
</dbReference>
<gene>
    <name evidence="2" type="ORF">J6I44_05745</name>
</gene>
<reference evidence="2 3" key="1">
    <citation type="submission" date="2021-03" db="EMBL/GenBank/DDBJ databases">
        <title>Aliifodinibius sp. nov., a new bacterium isolated from saline soil.</title>
        <authorList>
            <person name="Galisteo C."/>
            <person name="De La Haba R."/>
            <person name="Sanchez-Porro C."/>
            <person name="Ventosa A."/>
        </authorList>
    </citation>
    <scope>NUCLEOTIDE SEQUENCE [LARGE SCALE GENOMIC DNA]</scope>
    <source>
        <strain evidence="2 3">1BSP15-2V2</strain>
    </source>
</reference>
<evidence type="ECO:0000259" key="1">
    <source>
        <dbReference type="Pfam" id="PF13460"/>
    </source>
</evidence>
<dbReference type="RefSeq" id="WP_265765050.1">
    <property type="nucleotide sequence ID" value="NZ_JAGGJA010000003.1"/>
</dbReference>
<evidence type="ECO:0000313" key="3">
    <source>
        <dbReference type="Proteomes" id="UP001207918"/>
    </source>
</evidence>
<dbReference type="Proteomes" id="UP001207918">
    <property type="component" value="Unassembled WGS sequence"/>
</dbReference>
<dbReference type="InterPro" id="IPR036291">
    <property type="entry name" value="NAD(P)-bd_dom_sf"/>
</dbReference>
<feature type="domain" description="NAD(P)-binding" evidence="1">
    <location>
        <begin position="7"/>
        <end position="190"/>
    </location>
</feature>
<dbReference type="InterPro" id="IPR016040">
    <property type="entry name" value="NAD(P)-bd_dom"/>
</dbReference>
<dbReference type="SUPFAM" id="SSF51735">
    <property type="entry name" value="NAD(P)-binding Rossmann-fold domains"/>
    <property type="match status" value="1"/>
</dbReference>
<sequence>MDISIVGGHGSIAMLLHPILTEEGHQVRGLIRKEEQAEDLRKAGAEPVICDVEKQDNIAEAVGEADLVIFAAGAGPGSGAARKWTVDRDGAIKLIDAAKTNGINRYVMISAMGTTGEISHENEVFETYLKAKAEADDALRNSGLDYTIVKPGRLTDEEATGRVRLAPGVPRGEIPRADVATVLAEVINNPDTSGLEFEVTSGEQPITEAVREIAS</sequence>
<evidence type="ECO:0000313" key="2">
    <source>
        <dbReference type="EMBL" id="MCW9706345.1"/>
    </source>
</evidence>